<protein>
    <submittedName>
        <fullName evidence="2">DUF2085 domain-containing protein</fullName>
    </submittedName>
</protein>
<evidence type="ECO:0000313" key="3">
    <source>
        <dbReference type="Proteomes" id="UP000627781"/>
    </source>
</evidence>
<feature type="transmembrane region" description="Helical" evidence="1">
    <location>
        <begin position="89"/>
        <end position="110"/>
    </location>
</feature>
<dbReference type="Proteomes" id="UP000627781">
    <property type="component" value="Unassembled WGS sequence"/>
</dbReference>
<comment type="caution">
    <text evidence="2">The sequence shown here is derived from an EMBL/GenBank/DDBJ whole genome shotgun (WGS) entry which is preliminary data.</text>
</comment>
<proteinExistence type="predicted"/>
<dbReference type="EMBL" id="JACSRA010000009">
    <property type="protein sequence ID" value="MBD7911245.1"/>
    <property type="molecule type" value="Genomic_DNA"/>
</dbReference>
<accession>A0ABR8PT01</accession>
<gene>
    <name evidence="2" type="ORF">H9661_07740</name>
</gene>
<organism evidence="2 3">
    <name type="scientific">Clostridium cibarium</name>
    <dbReference type="NCBI Taxonomy" id="2762247"/>
    <lineage>
        <taxon>Bacteria</taxon>
        <taxon>Bacillati</taxon>
        <taxon>Bacillota</taxon>
        <taxon>Clostridia</taxon>
        <taxon>Eubacteriales</taxon>
        <taxon>Clostridiaceae</taxon>
        <taxon>Clostridium</taxon>
    </lineage>
</organism>
<keyword evidence="1" id="KW-1133">Transmembrane helix</keyword>
<dbReference type="InterPro" id="IPR019206">
    <property type="entry name" value="DUF2085_TM"/>
</dbReference>
<name>A0ABR8PT01_9CLOT</name>
<keyword evidence="3" id="KW-1185">Reference proteome</keyword>
<reference evidence="2 3" key="1">
    <citation type="submission" date="2020-08" db="EMBL/GenBank/DDBJ databases">
        <title>A Genomic Blueprint of the Chicken Gut Microbiome.</title>
        <authorList>
            <person name="Gilroy R."/>
            <person name="Ravi A."/>
            <person name="Getino M."/>
            <person name="Pursley I."/>
            <person name="Horton D.L."/>
            <person name="Alikhan N.-F."/>
            <person name="Baker D."/>
            <person name="Gharbi K."/>
            <person name="Hall N."/>
            <person name="Watson M."/>
            <person name="Adriaenssens E.M."/>
            <person name="Foster-Nyarko E."/>
            <person name="Jarju S."/>
            <person name="Secka A."/>
            <person name="Antonio M."/>
            <person name="Oren A."/>
            <person name="Chaudhuri R."/>
            <person name="La Ragione R.M."/>
            <person name="Hildebrand F."/>
            <person name="Pallen M.J."/>
        </authorList>
    </citation>
    <scope>NUCLEOTIDE SEQUENCE [LARGE SCALE GENOMIC DNA]</scope>
    <source>
        <strain evidence="2 3">Sa3CVN1</strain>
    </source>
</reference>
<sequence length="120" mass="14105">MEKGFFYKWLPIIFGCHCRADRSFYFRNKKFPICARCTGELIGMICSPFLFSLYHPNVIYNLLLMTPLILDGFMQLLTNYKSNNLKRFFTGLFFGYALCNIFIISIIFTLKCGHNFAKNH</sequence>
<dbReference type="Pfam" id="PF09858">
    <property type="entry name" value="DUF2085"/>
    <property type="match status" value="1"/>
</dbReference>
<keyword evidence="1" id="KW-0472">Membrane</keyword>
<feature type="transmembrane region" description="Helical" evidence="1">
    <location>
        <begin position="58"/>
        <end position="77"/>
    </location>
</feature>
<dbReference type="RefSeq" id="WP_191768104.1">
    <property type="nucleotide sequence ID" value="NZ_JACSRA010000009.1"/>
</dbReference>
<keyword evidence="1" id="KW-0812">Transmembrane</keyword>
<evidence type="ECO:0000313" key="2">
    <source>
        <dbReference type="EMBL" id="MBD7911245.1"/>
    </source>
</evidence>
<evidence type="ECO:0000256" key="1">
    <source>
        <dbReference type="SAM" id="Phobius"/>
    </source>
</evidence>